<protein>
    <recommendedName>
        <fullName evidence="4">TNFR-Cys domain-containing protein</fullName>
    </recommendedName>
</protein>
<dbReference type="AlphaFoldDB" id="A0AAV2HVH0"/>
<evidence type="ECO:0000313" key="2">
    <source>
        <dbReference type="EMBL" id="CAL1538164.1"/>
    </source>
</evidence>
<comment type="caution">
    <text evidence="2">The sequence shown here is derived from an EMBL/GenBank/DDBJ whole genome shotgun (WGS) entry which is preliminary data.</text>
</comment>
<reference evidence="2 3" key="1">
    <citation type="submission" date="2024-04" db="EMBL/GenBank/DDBJ databases">
        <authorList>
            <consortium name="Genoscope - CEA"/>
            <person name="William W."/>
        </authorList>
    </citation>
    <scope>NUCLEOTIDE SEQUENCE [LARGE SCALE GENOMIC DNA]</scope>
</reference>
<keyword evidence="1" id="KW-0732">Signal</keyword>
<proteinExistence type="predicted"/>
<keyword evidence="3" id="KW-1185">Reference proteome</keyword>
<name>A0AAV2HVH0_LYMST</name>
<feature type="chain" id="PRO_5043696431" description="TNFR-Cys domain-containing protein" evidence="1">
    <location>
        <begin position="23"/>
        <end position="229"/>
    </location>
</feature>
<evidence type="ECO:0000256" key="1">
    <source>
        <dbReference type="SAM" id="SignalP"/>
    </source>
</evidence>
<accession>A0AAV2HVH0</accession>
<evidence type="ECO:0000313" key="3">
    <source>
        <dbReference type="Proteomes" id="UP001497497"/>
    </source>
</evidence>
<dbReference type="Gene3D" id="2.10.50.10">
    <property type="entry name" value="Tumor Necrosis Factor Receptor, subunit A, domain 2"/>
    <property type="match status" value="1"/>
</dbReference>
<evidence type="ECO:0008006" key="4">
    <source>
        <dbReference type="Google" id="ProtNLM"/>
    </source>
</evidence>
<organism evidence="2 3">
    <name type="scientific">Lymnaea stagnalis</name>
    <name type="common">Great pond snail</name>
    <name type="synonym">Helix stagnalis</name>
    <dbReference type="NCBI Taxonomy" id="6523"/>
    <lineage>
        <taxon>Eukaryota</taxon>
        <taxon>Metazoa</taxon>
        <taxon>Spiralia</taxon>
        <taxon>Lophotrochozoa</taxon>
        <taxon>Mollusca</taxon>
        <taxon>Gastropoda</taxon>
        <taxon>Heterobranchia</taxon>
        <taxon>Euthyneura</taxon>
        <taxon>Panpulmonata</taxon>
        <taxon>Hygrophila</taxon>
        <taxon>Lymnaeoidea</taxon>
        <taxon>Lymnaeidae</taxon>
        <taxon>Lymnaea</taxon>
    </lineage>
</organism>
<feature type="signal peptide" evidence="1">
    <location>
        <begin position="1"/>
        <end position="22"/>
    </location>
</feature>
<dbReference type="Proteomes" id="UP001497497">
    <property type="component" value="Unassembled WGS sequence"/>
</dbReference>
<dbReference type="EMBL" id="CAXITT010000287">
    <property type="protein sequence ID" value="CAL1538164.1"/>
    <property type="molecule type" value="Genomic_DNA"/>
</dbReference>
<gene>
    <name evidence="2" type="ORF">GSLYS_00011985001</name>
</gene>
<sequence>MPLLKMLLILIIYLANNHVTSAAIDGPCHHCVHRTQEPHVTRLCPAGHYWDNTTNNCRQCEHDTYLKDDYTCDHCDVPDEYFHEKTIKPCNITSNTLIGCEEGYFRTLDPGLSCDCQWICRPCDICGVSSNMFLNYETRPCTLFSNTVCCGSRDLVVDGDGNCASPDGSFPYPARLPDVSPGGRASTVGTVGGVTDGGPARNGASITMSSFIFIAQPQIALRRIISART</sequence>